<dbReference type="InterPro" id="IPR011990">
    <property type="entry name" value="TPR-like_helical_dom_sf"/>
</dbReference>
<organism evidence="1 2">
    <name type="scientific">Marinoscillum luteum</name>
    <dbReference type="NCBI Taxonomy" id="861051"/>
    <lineage>
        <taxon>Bacteria</taxon>
        <taxon>Pseudomonadati</taxon>
        <taxon>Bacteroidota</taxon>
        <taxon>Cytophagia</taxon>
        <taxon>Cytophagales</taxon>
        <taxon>Reichenbachiellaceae</taxon>
        <taxon>Marinoscillum</taxon>
    </lineage>
</organism>
<accession>A0ABW7N2Q8</accession>
<name>A0ABW7N2Q8_9BACT</name>
<protein>
    <submittedName>
        <fullName evidence="1">Tetratricopeptide repeat protein</fullName>
    </submittedName>
</protein>
<sequence>MNTDRIRQLEKFIEDDPNDPFPKYALALEHLQENKEKSAQLFEELLKNHSKYIGTYYHAAALYSELGDRKRAEQIYLAGIEMATELNEAHALKELRSAYMNFQFEE</sequence>
<dbReference type="EMBL" id="JBIPKE010000007">
    <property type="protein sequence ID" value="MFH6981955.1"/>
    <property type="molecule type" value="Genomic_DNA"/>
</dbReference>
<dbReference type="SUPFAM" id="SSF48452">
    <property type="entry name" value="TPR-like"/>
    <property type="match status" value="1"/>
</dbReference>
<dbReference type="Proteomes" id="UP001610063">
    <property type="component" value="Unassembled WGS sequence"/>
</dbReference>
<dbReference type="Gene3D" id="1.25.40.10">
    <property type="entry name" value="Tetratricopeptide repeat domain"/>
    <property type="match status" value="1"/>
</dbReference>
<gene>
    <name evidence="1" type="ORF">ACHKAR_00825</name>
</gene>
<reference evidence="1 2" key="1">
    <citation type="journal article" date="2013" name="Int. J. Syst. Evol. Microbiol.">
        <title>Marinoscillum luteum sp. nov., isolated from marine sediment.</title>
        <authorList>
            <person name="Cha I.T."/>
            <person name="Park S.J."/>
            <person name="Kim S.J."/>
            <person name="Kim J.G."/>
            <person name="Jung M.Y."/>
            <person name="Shin K.S."/>
            <person name="Kwon K.K."/>
            <person name="Yang S.H."/>
            <person name="Seo Y.S."/>
            <person name="Rhee S.K."/>
        </authorList>
    </citation>
    <scope>NUCLEOTIDE SEQUENCE [LARGE SCALE GENOMIC DNA]</scope>
    <source>
        <strain evidence="1 2">KCTC 23939</strain>
    </source>
</reference>
<evidence type="ECO:0000313" key="1">
    <source>
        <dbReference type="EMBL" id="MFH6981955.1"/>
    </source>
</evidence>
<dbReference type="RefSeq" id="WP_395415777.1">
    <property type="nucleotide sequence ID" value="NZ_JBIPKE010000007.1"/>
</dbReference>
<comment type="caution">
    <text evidence="1">The sequence shown here is derived from an EMBL/GenBank/DDBJ whole genome shotgun (WGS) entry which is preliminary data.</text>
</comment>
<proteinExistence type="predicted"/>
<evidence type="ECO:0000313" key="2">
    <source>
        <dbReference type="Proteomes" id="UP001610063"/>
    </source>
</evidence>
<keyword evidence="2" id="KW-1185">Reference proteome</keyword>